<dbReference type="Proteomes" id="UP000070700">
    <property type="component" value="Unassembled WGS sequence"/>
</dbReference>
<dbReference type="EC" id="3.2.1.-" evidence="13"/>
<dbReference type="InterPro" id="IPR001382">
    <property type="entry name" value="Glyco_hydro_47"/>
</dbReference>
<keyword evidence="8 13" id="KW-0326">Glycosidase</keyword>
<dbReference type="Pfam" id="PF01532">
    <property type="entry name" value="Glyco_hydro_47"/>
    <property type="match status" value="1"/>
</dbReference>
<dbReference type="GO" id="GO:0036503">
    <property type="term" value="P:ERAD pathway"/>
    <property type="evidence" value="ECO:0007669"/>
    <property type="project" value="UniProtKB-ARBA"/>
</dbReference>
<dbReference type="OrthoDB" id="8118055at2759"/>
<sequence length="541" mass="60378">MLFSIFFVLVLVAVIDTVHAESCKTIQYAFPAGTGVNDSRAEAVKAAYVRSWNEYAGYCFGNDSILPVSHGCRDDLDGFGATIIDGMDTAIIMGLTDIVARQLEHAATVDFSRSSSVLVELFDMNIRYIAGLLSAHDLLTSGLFPNPYNQSHMDALITQAATLATNLKPCFETGTGLPATYVNYTTKQPVAGFPLTIGNTTYLNVTNTAQAGTLMLEWYRLSDKTGDSSFRDLAAKAESWLLKPNPPPRYLNLVGTALDTNTGHFLTFDGGWKSGVDSYLEYLVKTHIYNPADDIENTWKSFWITAVESTIEYIALHPYEHPEITFLSELDNDGNIMWSMDDYSCFAGGNLMLGGTYFDRQDIVALGKAAAESCHVTYNTTVTGLGPLTFAWYNASNLAYDAQYNNNFTTRAYAEKNGYFIELAQYNSFPESTESIFYGWRITGDTKWQDYNWGIFQALNTTRTENAPYWEISDVNVPYGGEPYDYLSSYYFAETLKYLYLTFTEPDIVSLDRFSFNTECHPMLIQAGTCAVEEAKRKGEL</sequence>
<keyword evidence="6 12" id="KW-1015">Disulfide bond</keyword>
<dbReference type="EMBL" id="KQ947404">
    <property type="protein sequence ID" value="KUJ24638.1"/>
    <property type="molecule type" value="Genomic_DNA"/>
</dbReference>
<evidence type="ECO:0000256" key="6">
    <source>
        <dbReference type="ARBA" id="ARBA00023157"/>
    </source>
</evidence>
<dbReference type="InterPro" id="IPR036026">
    <property type="entry name" value="Seven-hairpin_glycosidases"/>
</dbReference>
<dbReference type="InterPro" id="IPR050749">
    <property type="entry name" value="Glycosyl_Hydrolase_47"/>
</dbReference>
<keyword evidence="7" id="KW-0325">Glycoprotein</keyword>
<comment type="similarity">
    <text evidence="3 13">Belongs to the glycosyl hydrolase 47 family.</text>
</comment>
<evidence type="ECO:0000256" key="14">
    <source>
        <dbReference type="SAM" id="SignalP"/>
    </source>
</evidence>
<dbReference type="RefSeq" id="XP_018078993.1">
    <property type="nucleotide sequence ID" value="XM_018221073.1"/>
</dbReference>
<dbReference type="GO" id="GO:0005783">
    <property type="term" value="C:endoplasmic reticulum"/>
    <property type="evidence" value="ECO:0007669"/>
    <property type="project" value="TreeGrafter"/>
</dbReference>
<feature type="binding site" evidence="11">
    <location>
        <position position="518"/>
    </location>
    <ligand>
        <name>Ca(2+)</name>
        <dbReference type="ChEBI" id="CHEBI:29108"/>
    </ligand>
</feature>
<dbReference type="KEGG" id="psco:LY89DRAFT_745597"/>
<evidence type="ECO:0000256" key="11">
    <source>
        <dbReference type="PIRSR" id="PIRSR601382-2"/>
    </source>
</evidence>
<evidence type="ECO:0000256" key="7">
    <source>
        <dbReference type="ARBA" id="ARBA00023180"/>
    </source>
</evidence>
<evidence type="ECO:0000256" key="12">
    <source>
        <dbReference type="PIRSR" id="PIRSR601382-3"/>
    </source>
</evidence>
<protein>
    <recommendedName>
        <fullName evidence="13">alpha-1,2-Mannosidase</fullName>
        <ecNumber evidence="13">3.2.1.-</ecNumber>
    </recommendedName>
</protein>
<keyword evidence="11" id="KW-0479">Metal-binding</keyword>
<evidence type="ECO:0000256" key="2">
    <source>
        <dbReference type="ARBA" id="ARBA00004922"/>
    </source>
</evidence>
<dbReference type="GO" id="GO:0005509">
    <property type="term" value="F:calcium ion binding"/>
    <property type="evidence" value="ECO:0007669"/>
    <property type="project" value="InterPro"/>
</dbReference>
<dbReference type="GO" id="GO:0005975">
    <property type="term" value="P:carbohydrate metabolic process"/>
    <property type="evidence" value="ECO:0007669"/>
    <property type="project" value="InterPro"/>
</dbReference>
<evidence type="ECO:0000256" key="13">
    <source>
        <dbReference type="RuleBase" id="RU361193"/>
    </source>
</evidence>
<keyword evidence="5 13" id="KW-0378">Hydrolase</keyword>
<keyword evidence="4 14" id="KW-0732">Signal</keyword>
<dbReference type="SUPFAM" id="SSF48225">
    <property type="entry name" value="Seven-hairpin glycosidases"/>
    <property type="match status" value="1"/>
</dbReference>
<accession>A0A194XWN0</accession>
<comment type="cofactor">
    <cofactor evidence="1 11">
        <name>Ca(2+)</name>
        <dbReference type="ChEBI" id="CHEBI:29108"/>
    </cofactor>
</comment>
<dbReference type="GeneID" id="28830799"/>
<gene>
    <name evidence="15" type="ORF">LY89DRAFT_745597</name>
</gene>
<proteinExistence type="inferred from homology"/>
<evidence type="ECO:0000256" key="8">
    <source>
        <dbReference type="ARBA" id="ARBA00023295"/>
    </source>
</evidence>
<feature type="signal peptide" evidence="14">
    <location>
        <begin position="1"/>
        <end position="20"/>
    </location>
</feature>
<feature type="disulfide bond" evidence="12">
    <location>
        <begin position="345"/>
        <end position="374"/>
    </location>
</feature>
<evidence type="ECO:0000256" key="9">
    <source>
        <dbReference type="ARBA" id="ARBA00047669"/>
    </source>
</evidence>
<keyword evidence="16" id="KW-1185">Reference proteome</keyword>
<evidence type="ECO:0000256" key="10">
    <source>
        <dbReference type="ARBA" id="ARBA00048605"/>
    </source>
</evidence>
<reference evidence="15 16" key="1">
    <citation type="submission" date="2015-10" db="EMBL/GenBank/DDBJ databases">
        <title>Full genome of DAOMC 229536 Phialocephala scopiformis, a fungal endophyte of spruce producing the potent anti-insectan compound rugulosin.</title>
        <authorList>
            <consortium name="DOE Joint Genome Institute"/>
            <person name="Walker A.K."/>
            <person name="Frasz S.L."/>
            <person name="Seifert K.A."/>
            <person name="Miller J.D."/>
            <person name="Mondo S.J."/>
            <person name="Labutti K."/>
            <person name="Lipzen A."/>
            <person name="Dockter R."/>
            <person name="Kennedy M."/>
            <person name="Grigoriev I.V."/>
            <person name="Spatafora J.W."/>
        </authorList>
    </citation>
    <scope>NUCLEOTIDE SEQUENCE [LARGE SCALE GENOMIC DNA]</scope>
    <source>
        <strain evidence="15 16">CBS 120377</strain>
    </source>
</reference>
<evidence type="ECO:0000256" key="3">
    <source>
        <dbReference type="ARBA" id="ARBA00007658"/>
    </source>
</evidence>
<evidence type="ECO:0000256" key="5">
    <source>
        <dbReference type="ARBA" id="ARBA00022801"/>
    </source>
</evidence>
<comment type="catalytic activity">
    <reaction evidence="9">
        <text>N(4)-(alpha-D-Man-(1-&gt;2)-alpha-D-Man-(1-&gt;2)-alpha-D-Man-(1-&gt;3)-[alpha-D-Man-(1-&gt;3)-[alpha-D-Man-(1-&gt;2)-alpha-D-Man-(1-&gt;6)]-alpha-D-Man-(1-&gt;6)]-beta-D-Man-(1-&gt;4)-beta-D-GlcNAc-(1-&gt;4)-beta-D-GlcNAc)-L-asparaginyl-[protein] (N-glucan mannose isomer 8A1,2,3B1,3) + 3 H2O = N(4)-(alpha-D-Man-(1-&gt;3)-[alpha-D-Man-(1-&gt;3)-[alpha-D-Man-(1-&gt;6)]-alpha-D-Man-(1-&gt;6)]-beta-D-Man-(1-&gt;4)-beta-D-GlcNAc-(1-&gt;4)-beta-D-GlcNAc)-L-asparaginyl-[protein] (N-glucan mannose isomer 5A1,2) + 3 beta-D-mannose</text>
        <dbReference type="Rhea" id="RHEA:56028"/>
        <dbReference type="Rhea" id="RHEA-COMP:14358"/>
        <dbReference type="Rhea" id="RHEA-COMP:14367"/>
        <dbReference type="ChEBI" id="CHEBI:15377"/>
        <dbReference type="ChEBI" id="CHEBI:28563"/>
        <dbReference type="ChEBI" id="CHEBI:59087"/>
        <dbReference type="ChEBI" id="CHEBI:60628"/>
        <dbReference type="EC" id="3.2.1.113"/>
    </reaction>
</comment>
<dbReference type="PANTHER" id="PTHR11742">
    <property type="entry name" value="MANNOSYL-OLIGOSACCHARIDE ALPHA-1,2-MANNOSIDASE-RELATED"/>
    <property type="match status" value="1"/>
</dbReference>
<dbReference type="GO" id="GO:0016020">
    <property type="term" value="C:membrane"/>
    <property type="evidence" value="ECO:0007669"/>
    <property type="project" value="InterPro"/>
</dbReference>
<dbReference type="InParanoid" id="A0A194XWN0"/>
<evidence type="ECO:0000313" key="16">
    <source>
        <dbReference type="Proteomes" id="UP000070700"/>
    </source>
</evidence>
<evidence type="ECO:0000313" key="15">
    <source>
        <dbReference type="EMBL" id="KUJ24638.1"/>
    </source>
</evidence>
<comment type="catalytic activity">
    <reaction evidence="10">
        <text>N(4)-(alpha-D-Man-(1-&gt;2)-alpha-D-Man-(1-&gt;2)-alpha-D-Man-(1-&gt;3)-[alpha-D-Man-(1-&gt;2)-alpha-D-Man-(1-&gt;3)-[alpha-D-Man-(1-&gt;2)-alpha-D-Man-(1-&gt;6)]-alpha-D-Man-(1-&gt;6)]-beta-D-Man-(1-&gt;4)-beta-D-GlcNAc-(1-&gt;4)-beta-D-GlcNAc)-L-asparaginyl-[protein] (N-glucan mannose isomer 9A1,2,3B1,2,3) + 4 H2O = N(4)-(alpha-D-Man-(1-&gt;3)-[alpha-D-Man-(1-&gt;3)-[alpha-D-Man-(1-&gt;6)]-alpha-D-Man-(1-&gt;6)]-beta-D-Man-(1-&gt;4)-beta-D-GlcNAc-(1-&gt;4)-beta-D-GlcNAc)-L-asparaginyl-[protein] (N-glucan mannose isomer 5A1,2) + 4 beta-D-mannose</text>
        <dbReference type="Rhea" id="RHEA:56008"/>
        <dbReference type="Rhea" id="RHEA-COMP:14356"/>
        <dbReference type="Rhea" id="RHEA-COMP:14367"/>
        <dbReference type="ChEBI" id="CHEBI:15377"/>
        <dbReference type="ChEBI" id="CHEBI:28563"/>
        <dbReference type="ChEBI" id="CHEBI:59087"/>
        <dbReference type="ChEBI" id="CHEBI:139493"/>
        <dbReference type="EC" id="3.2.1.113"/>
    </reaction>
</comment>
<dbReference type="PRINTS" id="PR00747">
    <property type="entry name" value="GLYHDRLASE47"/>
</dbReference>
<dbReference type="Gene3D" id="1.50.10.10">
    <property type="match status" value="1"/>
</dbReference>
<dbReference type="UniPathway" id="UPA00378"/>
<name>A0A194XWN0_MOLSC</name>
<dbReference type="GO" id="GO:0004571">
    <property type="term" value="F:mannosyl-oligosaccharide 1,2-alpha-mannosidase activity"/>
    <property type="evidence" value="ECO:0007669"/>
    <property type="project" value="UniProtKB-EC"/>
</dbReference>
<dbReference type="STRING" id="149040.A0A194XWN0"/>
<dbReference type="InterPro" id="IPR012341">
    <property type="entry name" value="6hp_glycosidase-like_sf"/>
</dbReference>
<evidence type="ECO:0000256" key="4">
    <source>
        <dbReference type="ARBA" id="ARBA00022729"/>
    </source>
</evidence>
<organism evidence="15 16">
    <name type="scientific">Mollisia scopiformis</name>
    <name type="common">Conifer needle endophyte fungus</name>
    <name type="synonym">Phialocephala scopiformis</name>
    <dbReference type="NCBI Taxonomy" id="149040"/>
    <lineage>
        <taxon>Eukaryota</taxon>
        <taxon>Fungi</taxon>
        <taxon>Dikarya</taxon>
        <taxon>Ascomycota</taxon>
        <taxon>Pezizomycotina</taxon>
        <taxon>Leotiomycetes</taxon>
        <taxon>Helotiales</taxon>
        <taxon>Mollisiaceae</taxon>
        <taxon>Mollisia</taxon>
    </lineage>
</organism>
<dbReference type="AlphaFoldDB" id="A0A194XWN0"/>
<dbReference type="PANTHER" id="PTHR11742:SF101">
    <property type="entry name" value="MANNOSYL-OLIGOSACCHARIDE ALPHA-1,2-MANNOSIDASE 1B"/>
    <property type="match status" value="1"/>
</dbReference>
<evidence type="ECO:0000256" key="1">
    <source>
        <dbReference type="ARBA" id="ARBA00001913"/>
    </source>
</evidence>
<keyword evidence="11" id="KW-0106">Calcium</keyword>
<feature type="chain" id="PRO_5008268707" description="alpha-1,2-Mannosidase" evidence="14">
    <location>
        <begin position="21"/>
        <end position="541"/>
    </location>
</feature>
<comment type="pathway">
    <text evidence="2">Protein modification; protein glycosylation.</text>
</comment>